<reference evidence="19 20" key="1">
    <citation type="submission" date="2019-11" db="EMBL/GenBank/DDBJ databases">
        <title>Whole genome sequence of Oryza granulata.</title>
        <authorList>
            <person name="Li W."/>
        </authorList>
    </citation>
    <scope>NUCLEOTIDE SEQUENCE [LARGE SCALE GENOMIC DNA]</scope>
    <source>
        <strain evidence="20">cv. Menghai</strain>
        <tissue evidence="19">Leaf</tissue>
    </source>
</reference>
<dbReference type="InterPro" id="IPR034136">
    <property type="entry name" value="TOPRIM_Topo6A/Spo11"/>
</dbReference>
<evidence type="ECO:0000259" key="18">
    <source>
        <dbReference type="Pfam" id="PF21180"/>
    </source>
</evidence>
<evidence type="ECO:0000259" key="17">
    <source>
        <dbReference type="Pfam" id="PF04406"/>
    </source>
</evidence>
<feature type="domain" description="Topoisomerase 6 subunit A/Spo11 TOPRIM" evidence="18">
    <location>
        <begin position="214"/>
        <end position="379"/>
    </location>
</feature>
<evidence type="ECO:0000313" key="20">
    <source>
        <dbReference type="Proteomes" id="UP000479710"/>
    </source>
</evidence>
<keyword evidence="6" id="KW-0479">Metal-binding</keyword>
<comment type="subcellular location">
    <subcellularLocation>
        <location evidence="3">Nucleus</location>
    </subcellularLocation>
</comment>
<keyword evidence="8 16" id="KW-0799">Topoisomerase</keyword>
<dbReference type="FunFam" id="3.40.1360.10:FF:000009">
    <property type="entry name" value="Meiotic recombination protein SPO11-2"/>
    <property type="match status" value="1"/>
</dbReference>
<sequence length="385" mass="42934">MAEAGVADVSLFGADRRLCSADVLPPAEVRARIEVAVLNFLAALADPSAPAISVLPLISRSAANRGLRRALLRDDVSSVYLSYAFCKRSLTRANDAKAFVRVWKVMEVCYKILGEGKLVTQRELFYKLLSEAPSYFSCQRHVNQTVQDVVSLLRCTRQSLGIMASSRGALIGRILLQGPEEEHVDCSILGPSGHAITGDLNVLSKLIFSSDARYLILVEKDAIFQRLAEDRIYNHLPCILITAKGYPDLATRFILHRLSQSFPNMPIFALVDWNPAGLAILCTYKYGSISMGLESYRYACDVKWLGLRGDDLQLIPHSAYQELKPRDLQIAKSLLSSKFLQDKHRADLTLMLEMGKRAEIEALYSHGFDFLGKYVARKIVQGDYI</sequence>
<evidence type="ECO:0000313" key="19">
    <source>
        <dbReference type="EMBL" id="KAF0900689.1"/>
    </source>
</evidence>
<dbReference type="AlphaFoldDB" id="A0A6G1CKL2"/>
<dbReference type="PROSITE" id="PS52041">
    <property type="entry name" value="TOPO_IIB"/>
    <property type="match status" value="1"/>
</dbReference>
<gene>
    <name evidence="19" type="ORF">E2562_034395</name>
</gene>
<proteinExistence type="inferred from homology"/>
<dbReference type="SUPFAM" id="SSF56726">
    <property type="entry name" value="DNA topoisomerase IV, alpha subunit"/>
    <property type="match status" value="1"/>
</dbReference>
<keyword evidence="10 16" id="KW-0413">Isomerase</keyword>
<dbReference type="Pfam" id="PF04406">
    <property type="entry name" value="TP6A_N"/>
    <property type="match status" value="1"/>
</dbReference>
<evidence type="ECO:0000256" key="15">
    <source>
        <dbReference type="ARBA" id="ARBA00078425"/>
    </source>
</evidence>
<evidence type="ECO:0000256" key="14">
    <source>
        <dbReference type="ARBA" id="ARBA00073822"/>
    </source>
</evidence>
<evidence type="ECO:0000256" key="13">
    <source>
        <dbReference type="ARBA" id="ARBA00063951"/>
    </source>
</evidence>
<feature type="domain" description="Spo11/DNA topoisomerase VI subunit A N-terminal" evidence="17">
    <location>
        <begin position="98"/>
        <end position="162"/>
    </location>
</feature>
<evidence type="ECO:0000256" key="3">
    <source>
        <dbReference type="ARBA" id="ARBA00004123"/>
    </source>
</evidence>
<comment type="catalytic activity">
    <reaction evidence="1 16">
        <text>ATP-dependent breakage, passage and rejoining of double-stranded DNA.</text>
        <dbReference type="EC" id="5.6.2.2"/>
    </reaction>
</comment>
<dbReference type="PANTHER" id="PTHR10848">
    <property type="entry name" value="MEIOTIC RECOMBINATION PROTEIN SPO11"/>
    <property type="match status" value="1"/>
</dbReference>
<accession>A0A6G1CKL2</accession>
<evidence type="ECO:0000256" key="6">
    <source>
        <dbReference type="ARBA" id="ARBA00022723"/>
    </source>
</evidence>
<dbReference type="Gene3D" id="1.10.10.10">
    <property type="entry name" value="Winged helix-like DNA-binding domain superfamily/Winged helix DNA-binding domain"/>
    <property type="match status" value="1"/>
</dbReference>
<comment type="similarity">
    <text evidence="4 16">Belongs to the TOP6A family.</text>
</comment>
<dbReference type="PRINTS" id="PR01550">
    <property type="entry name" value="TOP6AFAMILY"/>
</dbReference>
<dbReference type="OrthoDB" id="5377392at2759"/>
<keyword evidence="11" id="KW-0539">Nucleus</keyword>
<dbReference type="GO" id="GO:0000228">
    <property type="term" value="C:nuclear chromosome"/>
    <property type="evidence" value="ECO:0007669"/>
    <property type="project" value="TreeGrafter"/>
</dbReference>
<dbReference type="GO" id="GO:0003677">
    <property type="term" value="F:DNA binding"/>
    <property type="evidence" value="ECO:0007669"/>
    <property type="project" value="UniProtKB-UniRule"/>
</dbReference>
<evidence type="ECO:0000256" key="7">
    <source>
        <dbReference type="ARBA" id="ARBA00022842"/>
    </source>
</evidence>
<dbReference type="GO" id="GO:0000706">
    <property type="term" value="P:meiotic DNA double-strand break processing"/>
    <property type="evidence" value="ECO:0007669"/>
    <property type="project" value="TreeGrafter"/>
</dbReference>
<dbReference type="GO" id="GO:0046872">
    <property type="term" value="F:metal ion binding"/>
    <property type="evidence" value="ECO:0007669"/>
    <property type="project" value="UniProtKB-KW"/>
</dbReference>
<evidence type="ECO:0000256" key="10">
    <source>
        <dbReference type="ARBA" id="ARBA00023235"/>
    </source>
</evidence>
<dbReference type="InterPro" id="IPR002815">
    <property type="entry name" value="Spo11/TopoVI_A"/>
</dbReference>
<organism evidence="19 20">
    <name type="scientific">Oryza meyeriana var. granulata</name>
    <dbReference type="NCBI Taxonomy" id="110450"/>
    <lineage>
        <taxon>Eukaryota</taxon>
        <taxon>Viridiplantae</taxon>
        <taxon>Streptophyta</taxon>
        <taxon>Embryophyta</taxon>
        <taxon>Tracheophyta</taxon>
        <taxon>Spermatophyta</taxon>
        <taxon>Magnoliopsida</taxon>
        <taxon>Liliopsida</taxon>
        <taxon>Poales</taxon>
        <taxon>Poaceae</taxon>
        <taxon>BOP clade</taxon>
        <taxon>Oryzoideae</taxon>
        <taxon>Oryzeae</taxon>
        <taxon>Oryzinae</taxon>
        <taxon>Oryza</taxon>
        <taxon>Oryza meyeriana</taxon>
    </lineage>
</organism>
<evidence type="ECO:0000256" key="8">
    <source>
        <dbReference type="ARBA" id="ARBA00023029"/>
    </source>
</evidence>
<evidence type="ECO:0000256" key="12">
    <source>
        <dbReference type="ARBA" id="ARBA00056395"/>
    </source>
</evidence>
<dbReference type="GO" id="GO:0042138">
    <property type="term" value="P:meiotic DNA double-strand break formation"/>
    <property type="evidence" value="ECO:0007669"/>
    <property type="project" value="TreeGrafter"/>
</dbReference>
<dbReference type="Gene3D" id="3.40.1360.10">
    <property type="match status" value="1"/>
</dbReference>
<evidence type="ECO:0000256" key="16">
    <source>
        <dbReference type="PROSITE-ProRule" id="PRU01385"/>
    </source>
</evidence>
<dbReference type="GO" id="GO:0005524">
    <property type="term" value="F:ATP binding"/>
    <property type="evidence" value="ECO:0007669"/>
    <property type="project" value="InterPro"/>
</dbReference>
<evidence type="ECO:0000256" key="2">
    <source>
        <dbReference type="ARBA" id="ARBA00001946"/>
    </source>
</evidence>
<keyword evidence="9 16" id="KW-0238">DNA-binding</keyword>
<evidence type="ECO:0000256" key="9">
    <source>
        <dbReference type="ARBA" id="ARBA00023125"/>
    </source>
</evidence>
<feature type="active site" description="O-(5'-phospho-DNA)-tyrosine intermediate" evidence="16">
    <location>
        <position position="126"/>
    </location>
</feature>
<evidence type="ECO:0000256" key="11">
    <source>
        <dbReference type="ARBA" id="ARBA00023242"/>
    </source>
</evidence>
<dbReference type="CDD" id="cd00223">
    <property type="entry name" value="TOPRIM_TopoIIB_SPO"/>
    <property type="match status" value="1"/>
</dbReference>
<evidence type="ECO:0000256" key="4">
    <source>
        <dbReference type="ARBA" id="ARBA00006559"/>
    </source>
</evidence>
<dbReference type="GO" id="GO:0003918">
    <property type="term" value="F:DNA topoisomerase type II (double strand cut, ATP-hydrolyzing) activity"/>
    <property type="evidence" value="ECO:0007669"/>
    <property type="project" value="UniProtKB-UniRule"/>
</dbReference>
<evidence type="ECO:0000256" key="5">
    <source>
        <dbReference type="ARBA" id="ARBA00012895"/>
    </source>
</evidence>
<comment type="caution">
    <text evidence="19">The sequence shown here is derived from an EMBL/GenBank/DDBJ whole genome shotgun (WGS) entry which is preliminary data.</text>
</comment>
<name>A0A6G1CKL2_9ORYZ</name>
<dbReference type="PANTHER" id="PTHR10848:SF0">
    <property type="entry name" value="MEIOTIC RECOMBINATION PROTEIN SPO11"/>
    <property type="match status" value="1"/>
</dbReference>
<comment type="subunit">
    <text evidence="13">Interacts with TOP6B.</text>
</comment>
<dbReference type="FunFam" id="1.10.10.10:FF:000487">
    <property type="entry name" value="Meiotic recombination protein SPO11-2"/>
    <property type="match status" value="1"/>
</dbReference>
<dbReference type="InterPro" id="IPR036078">
    <property type="entry name" value="Spo11/TopoVI_A_sf"/>
</dbReference>
<protein>
    <recommendedName>
        <fullName evidence="14">Meiotic recombination protein SPO11-2</fullName>
        <ecNumber evidence="5">5.6.2.2</ecNumber>
    </recommendedName>
    <alternativeName>
        <fullName evidence="15">Topoisomerase 6 subunit A2</fullName>
    </alternativeName>
</protein>
<dbReference type="GO" id="GO:0007131">
    <property type="term" value="P:reciprocal meiotic recombination"/>
    <property type="evidence" value="ECO:0007669"/>
    <property type="project" value="TreeGrafter"/>
</dbReference>
<dbReference type="EC" id="5.6.2.2" evidence="5"/>
<evidence type="ECO:0000256" key="1">
    <source>
        <dbReference type="ARBA" id="ARBA00000185"/>
    </source>
</evidence>
<keyword evidence="20" id="KW-1185">Reference proteome</keyword>
<comment type="function">
    <text evidence="12">Required for meiotic recombination. Mediates DNA cleavage that forms the double-strand breaks (DSB) that initiate meiotic recombination.</text>
</comment>
<dbReference type="Pfam" id="PF21180">
    <property type="entry name" value="TOP6A-Spo11_Toprim"/>
    <property type="match status" value="1"/>
</dbReference>
<dbReference type="InterPro" id="IPR036388">
    <property type="entry name" value="WH-like_DNA-bd_sf"/>
</dbReference>
<dbReference type="EMBL" id="SPHZ02000009">
    <property type="protein sequence ID" value="KAF0900689.1"/>
    <property type="molecule type" value="Genomic_DNA"/>
</dbReference>
<comment type="cofactor">
    <cofactor evidence="2">
        <name>Mg(2+)</name>
        <dbReference type="ChEBI" id="CHEBI:18420"/>
    </cofactor>
</comment>
<dbReference type="InterPro" id="IPR013049">
    <property type="entry name" value="Spo11/TopoVI_A_N"/>
</dbReference>
<dbReference type="Proteomes" id="UP000479710">
    <property type="component" value="Unassembled WGS sequence"/>
</dbReference>
<keyword evidence="7" id="KW-0460">Magnesium</keyword>